<dbReference type="InterPro" id="IPR011032">
    <property type="entry name" value="GroES-like_sf"/>
</dbReference>
<dbReference type="Proteomes" id="UP001321473">
    <property type="component" value="Unassembled WGS sequence"/>
</dbReference>
<dbReference type="InterPro" id="IPR013149">
    <property type="entry name" value="ADH-like_C"/>
</dbReference>
<dbReference type="Gene3D" id="3.40.50.720">
    <property type="entry name" value="NAD(P)-binding Rossmann-like Domain"/>
    <property type="match status" value="1"/>
</dbReference>
<dbReference type="PROSITE" id="PS01162">
    <property type="entry name" value="QOR_ZETA_CRYSTAL"/>
    <property type="match status" value="1"/>
</dbReference>
<dbReference type="Gene3D" id="3.90.180.10">
    <property type="entry name" value="Medium-chain alcohol dehydrogenases, catalytic domain"/>
    <property type="match status" value="1"/>
</dbReference>
<dbReference type="AlphaFoldDB" id="A0AAQ4F1G0"/>
<accession>A0AAQ4F1G0</accession>
<evidence type="ECO:0000313" key="4">
    <source>
        <dbReference type="Proteomes" id="UP001321473"/>
    </source>
</evidence>
<comment type="caution">
    <text evidence="3">The sequence shown here is derived from an EMBL/GenBank/DDBJ whole genome shotgun (WGS) entry which is preliminary data.</text>
</comment>
<dbReference type="InterPro" id="IPR013154">
    <property type="entry name" value="ADH-like_N"/>
</dbReference>
<dbReference type="InterPro" id="IPR020843">
    <property type="entry name" value="ER"/>
</dbReference>
<dbReference type="EMBL" id="JARKHS020008634">
    <property type="protein sequence ID" value="KAK8780592.1"/>
    <property type="molecule type" value="Genomic_DNA"/>
</dbReference>
<dbReference type="GO" id="GO:0005739">
    <property type="term" value="C:mitochondrion"/>
    <property type="evidence" value="ECO:0007669"/>
    <property type="project" value="TreeGrafter"/>
</dbReference>
<dbReference type="PANTHER" id="PTHR43677">
    <property type="entry name" value="SHORT-CHAIN DEHYDROGENASE/REDUCTASE"/>
    <property type="match status" value="1"/>
</dbReference>
<evidence type="ECO:0000256" key="1">
    <source>
        <dbReference type="ARBA" id="ARBA00010371"/>
    </source>
</evidence>
<dbReference type="PANTHER" id="PTHR43677:SF3">
    <property type="entry name" value="PROSTAGLANDIN REDUCTASE 3"/>
    <property type="match status" value="1"/>
</dbReference>
<dbReference type="SUPFAM" id="SSF50129">
    <property type="entry name" value="GroES-like"/>
    <property type="match status" value="1"/>
</dbReference>
<dbReference type="InterPro" id="IPR051397">
    <property type="entry name" value="Zn-ADH-like_protein"/>
</dbReference>
<keyword evidence="4" id="KW-1185">Reference proteome</keyword>
<dbReference type="GO" id="GO:0008270">
    <property type="term" value="F:zinc ion binding"/>
    <property type="evidence" value="ECO:0007669"/>
    <property type="project" value="InterPro"/>
</dbReference>
<feature type="domain" description="Enoyl reductase (ER)" evidence="2">
    <location>
        <begin position="3"/>
        <end position="213"/>
    </location>
</feature>
<reference evidence="3 4" key="1">
    <citation type="journal article" date="2023" name="Arcadia Sci">
        <title>De novo assembly of a long-read Amblyomma americanum tick genome.</title>
        <authorList>
            <person name="Chou S."/>
            <person name="Poskanzer K.E."/>
            <person name="Rollins M."/>
            <person name="Thuy-Boun P.S."/>
        </authorList>
    </citation>
    <scope>NUCLEOTIDE SEQUENCE [LARGE SCALE GENOMIC DNA]</scope>
    <source>
        <strain evidence="3">F_SG_1</strain>
        <tissue evidence="3">Salivary glands</tissue>
    </source>
</reference>
<proteinExistence type="inferred from homology"/>
<dbReference type="SMART" id="SM00829">
    <property type="entry name" value="PKS_ER"/>
    <property type="match status" value="1"/>
</dbReference>
<dbReference type="GO" id="GO:0016491">
    <property type="term" value="F:oxidoreductase activity"/>
    <property type="evidence" value="ECO:0007669"/>
    <property type="project" value="InterPro"/>
</dbReference>
<evidence type="ECO:0000259" key="2">
    <source>
        <dbReference type="SMART" id="SM00829"/>
    </source>
</evidence>
<comment type="similarity">
    <text evidence="1">Belongs to the zinc-containing alcohol dehydrogenase family. Quinone oxidoreductase subfamily.</text>
</comment>
<dbReference type="InterPro" id="IPR002364">
    <property type="entry name" value="Quin_OxRdtase/zeta-crystal_CS"/>
</dbReference>
<dbReference type="InterPro" id="IPR036291">
    <property type="entry name" value="NAD(P)-bd_dom_sf"/>
</dbReference>
<organism evidence="3 4">
    <name type="scientific">Amblyomma americanum</name>
    <name type="common">Lone star tick</name>
    <dbReference type="NCBI Taxonomy" id="6943"/>
    <lineage>
        <taxon>Eukaryota</taxon>
        <taxon>Metazoa</taxon>
        <taxon>Ecdysozoa</taxon>
        <taxon>Arthropoda</taxon>
        <taxon>Chelicerata</taxon>
        <taxon>Arachnida</taxon>
        <taxon>Acari</taxon>
        <taxon>Parasitiformes</taxon>
        <taxon>Ixodida</taxon>
        <taxon>Ixodoidea</taxon>
        <taxon>Ixodidae</taxon>
        <taxon>Amblyomminae</taxon>
        <taxon>Amblyomma</taxon>
    </lineage>
</organism>
<gene>
    <name evidence="3" type="ORF">V5799_018067</name>
</gene>
<sequence length="219" mass="23552">MPWLEKVLVRARYAGVNVSDVNAIAGRFNSEIFEPRFDLGFKSVGDIFAVGAHVGGFKVGDAVATLNFSKLGAFAEYQCLRAEHVFPVPKAVPEIVPLLMKGQTAVIGLDRHGRIRAGETVLVTSGAGGLGHLVVQCARAARCHAVATCSSDQKEAYLRSLGCEVVVNYCNGDLDAELSRAYTDGFDVFWETIGGKTFDVLFSKLRHRGRLMVVGAASC</sequence>
<protein>
    <recommendedName>
        <fullName evidence="2">Enoyl reductase (ER) domain-containing protein</fullName>
    </recommendedName>
</protein>
<evidence type="ECO:0000313" key="3">
    <source>
        <dbReference type="EMBL" id="KAK8780592.1"/>
    </source>
</evidence>
<name>A0AAQ4F1G0_AMBAM</name>
<dbReference type="Pfam" id="PF00107">
    <property type="entry name" value="ADH_zinc_N"/>
    <property type="match status" value="1"/>
</dbReference>
<dbReference type="SUPFAM" id="SSF51735">
    <property type="entry name" value="NAD(P)-binding Rossmann-fold domains"/>
    <property type="match status" value="1"/>
</dbReference>
<dbReference type="Pfam" id="PF08240">
    <property type="entry name" value="ADH_N"/>
    <property type="match status" value="1"/>
</dbReference>